<organism evidence="3 4">
    <name type="scientific">Mycena sanguinolenta</name>
    <dbReference type="NCBI Taxonomy" id="230812"/>
    <lineage>
        <taxon>Eukaryota</taxon>
        <taxon>Fungi</taxon>
        <taxon>Dikarya</taxon>
        <taxon>Basidiomycota</taxon>
        <taxon>Agaricomycotina</taxon>
        <taxon>Agaricomycetes</taxon>
        <taxon>Agaricomycetidae</taxon>
        <taxon>Agaricales</taxon>
        <taxon>Marasmiineae</taxon>
        <taxon>Mycenaceae</taxon>
        <taxon>Mycena</taxon>
    </lineage>
</organism>
<dbReference type="AlphaFoldDB" id="A0A8H6ZEU0"/>
<evidence type="ECO:0000259" key="2">
    <source>
        <dbReference type="PROSITE" id="PS50097"/>
    </source>
</evidence>
<accession>A0A8H6ZEU0</accession>
<dbReference type="EMBL" id="JACAZH010000001">
    <property type="protein sequence ID" value="KAF7376382.1"/>
    <property type="molecule type" value="Genomic_DNA"/>
</dbReference>
<evidence type="ECO:0000313" key="3">
    <source>
        <dbReference type="EMBL" id="KAF7376382.1"/>
    </source>
</evidence>
<name>A0A8H6ZEU0_9AGAR</name>
<gene>
    <name evidence="3" type="ORF">MSAN_00053700</name>
</gene>
<reference evidence="3" key="1">
    <citation type="submission" date="2020-05" db="EMBL/GenBank/DDBJ databases">
        <title>Mycena genomes resolve the evolution of fungal bioluminescence.</title>
        <authorList>
            <person name="Tsai I.J."/>
        </authorList>
    </citation>
    <scope>NUCLEOTIDE SEQUENCE</scope>
    <source>
        <strain evidence="3">160909Yilan</strain>
    </source>
</reference>
<keyword evidence="4" id="KW-1185">Reference proteome</keyword>
<feature type="domain" description="BTB" evidence="2">
    <location>
        <begin position="27"/>
        <end position="97"/>
    </location>
</feature>
<proteinExistence type="predicted"/>
<dbReference type="PROSITE" id="PS50097">
    <property type="entry name" value="BTB"/>
    <property type="match status" value="1"/>
</dbReference>
<dbReference type="OrthoDB" id="3218112at2759"/>
<dbReference type="Proteomes" id="UP000623467">
    <property type="component" value="Unassembled WGS sequence"/>
</dbReference>
<evidence type="ECO:0000256" key="1">
    <source>
        <dbReference type="SAM" id="MobiDB-lite"/>
    </source>
</evidence>
<feature type="region of interest" description="Disordered" evidence="1">
    <location>
        <begin position="1"/>
        <end position="20"/>
    </location>
</feature>
<dbReference type="InterPro" id="IPR000210">
    <property type="entry name" value="BTB/POZ_dom"/>
</dbReference>
<sequence>MADSDMGELAPSSSMDRRDPDLYIEDGNIVLSAKDNENNTVYFRVHKSTLVKNSPEAFGNMFSVPTPPNMDQYDGVPLVQMPDDAKSLRDFLTILYDPQCIATILKAEDFPKMLRPVELARKYQVDWICKLVASQLQSSWPDSLFQWNIVAREEGDIRAWDAYRTEAPEGDMDEPRGLRCLPEPVSSIILARQCDVPAILPVAFLHLLRFPSEIYDYNEVFPWQIPERSLLSQQDWARLVLARERITRWFTQEGPQPWKDCGTSGMQCQVITLTTWLNIAQEVAVDGNILKLYGRQVKGDICDKCKQKLEDRFYHLSVQFFRNLKHFFQLDE</sequence>
<evidence type="ECO:0000313" key="4">
    <source>
        <dbReference type="Proteomes" id="UP000623467"/>
    </source>
</evidence>
<protein>
    <submittedName>
        <fullName evidence="3">BTB domain-containing protein</fullName>
    </submittedName>
</protein>
<comment type="caution">
    <text evidence="3">The sequence shown here is derived from an EMBL/GenBank/DDBJ whole genome shotgun (WGS) entry which is preliminary data.</text>
</comment>